<dbReference type="Gene3D" id="2.30.30.320">
    <property type="entry name" value="DUF1653-like domain"/>
    <property type="match status" value="1"/>
</dbReference>
<dbReference type="Proteomes" id="UP000637513">
    <property type="component" value="Unassembled WGS sequence"/>
</dbReference>
<accession>A0ABR7MS58</accession>
<evidence type="ECO:0000313" key="2">
    <source>
        <dbReference type="EMBL" id="MBC8556280.1"/>
    </source>
</evidence>
<keyword evidence="3" id="KW-1185">Reference proteome</keyword>
<name>A0ABR7MS58_9FIRM</name>
<gene>
    <name evidence="2" type="ORF">H8700_00890</name>
</gene>
<sequence>MERELQIGEFYRHFKGNVYQIREIAKDSETLDKIVVYQGMYPPYECWVRNYENFMAPVDTGKYPNASQKYRFERIMPEGLQSDIQKRQIECSLQEDGYKNEQAASVLTNKLQKKEPTEKSLHTEDIKQPANSLKEFSKEELHDIFLEGRAEKFLEDKMSAKEIGTMGMMQLLDAESFHQKREIFKGLKKYLTKNLLMNIAVALDIVLEDGTAEEQYDSILHCLDALEHYEGGRLR</sequence>
<dbReference type="InterPro" id="IPR037135">
    <property type="entry name" value="DUF1653-like_dom_sf"/>
</dbReference>
<organism evidence="2 3">
    <name type="scientific">Jutongia hominis</name>
    <dbReference type="NCBI Taxonomy" id="2763664"/>
    <lineage>
        <taxon>Bacteria</taxon>
        <taxon>Bacillati</taxon>
        <taxon>Bacillota</taxon>
        <taxon>Clostridia</taxon>
        <taxon>Lachnospirales</taxon>
        <taxon>Lachnospiraceae</taxon>
        <taxon>Jutongia</taxon>
    </lineage>
</organism>
<dbReference type="InterPro" id="IPR023387">
    <property type="entry name" value="DUF1653-like_dom"/>
</dbReference>
<protein>
    <submittedName>
        <fullName evidence="2">DUF1653 domain-containing protein</fullName>
    </submittedName>
</protein>
<reference evidence="2 3" key="1">
    <citation type="submission" date="2020-08" db="EMBL/GenBank/DDBJ databases">
        <title>Genome public.</title>
        <authorList>
            <person name="Liu C."/>
            <person name="Sun Q."/>
        </authorList>
    </citation>
    <scope>NUCLEOTIDE SEQUENCE [LARGE SCALE GENOMIC DNA]</scope>
    <source>
        <strain evidence="2 3">BX3</strain>
    </source>
</reference>
<evidence type="ECO:0000259" key="1">
    <source>
        <dbReference type="Pfam" id="PF07866"/>
    </source>
</evidence>
<dbReference type="RefSeq" id="WP_249302305.1">
    <property type="nucleotide sequence ID" value="NZ_JACRSW010000001.1"/>
</dbReference>
<evidence type="ECO:0000313" key="3">
    <source>
        <dbReference type="Proteomes" id="UP000637513"/>
    </source>
</evidence>
<dbReference type="Pfam" id="PF07866">
    <property type="entry name" value="DUF1653"/>
    <property type="match status" value="1"/>
</dbReference>
<comment type="caution">
    <text evidence="2">The sequence shown here is derived from an EMBL/GenBank/DDBJ whole genome shotgun (WGS) entry which is preliminary data.</text>
</comment>
<feature type="domain" description="DUF1653" evidence="1">
    <location>
        <begin position="10"/>
        <end position="73"/>
    </location>
</feature>
<dbReference type="EMBL" id="JACRSW010000001">
    <property type="protein sequence ID" value="MBC8556280.1"/>
    <property type="molecule type" value="Genomic_DNA"/>
</dbReference>
<proteinExistence type="predicted"/>